<sequence>MNTEGANYKAIYTDLILKKFPEKMEICKTLLNKKKLSTLDAIKINQILFPQSSLDVERSNQKHKSYKEEDIKEILKYQEDNCLNITQLALKFKLSRNTVAKWRKKFL</sequence>
<evidence type="ECO:0000313" key="1">
    <source>
        <dbReference type="EMBL" id="MCW3170758.1"/>
    </source>
</evidence>
<dbReference type="InterPro" id="IPR010921">
    <property type="entry name" value="Trp_repressor/repl_initiator"/>
</dbReference>
<name>A0ABT3I416_9FLAO</name>
<keyword evidence="2" id="KW-1185">Reference proteome</keyword>
<reference evidence="1" key="1">
    <citation type="submission" date="2022-10" db="EMBL/GenBank/DDBJ databases">
        <title>Chryseobacterium babae sp. nov. isolated from the gut of the beetle Oryctes rhinoceros, and Chryseobacterium kimseyorum sp. nov., isolated from a stick insect rearing cage.</title>
        <authorList>
            <person name="Shelomi M."/>
            <person name="Han C.-J."/>
            <person name="Chen W.-M."/>
            <person name="Chen H.-K."/>
            <person name="Liaw S.-J."/>
            <person name="Muhle E."/>
            <person name="Clermont D."/>
        </authorList>
    </citation>
    <scope>NUCLEOTIDE SEQUENCE</scope>
    <source>
        <strain evidence="1">09-1422</strain>
    </source>
</reference>
<dbReference type="Proteomes" id="UP001163731">
    <property type="component" value="Unassembled WGS sequence"/>
</dbReference>
<dbReference type="SUPFAM" id="SSF48295">
    <property type="entry name" value="TrpR-like"/>
    <property type="match status" value="1"/>
</dbReference>
<dbReference type="RefSeq" id="WP_264751887.1">
    <property type="nucleotide sequence ID" value="NZ_JAPDHW010000028.1"/>
</dbReference>
<evidence type="ECO:0000313" key="2">
    <source>
        <dbReference type="Proteomes" id="UP001163731"/>
    </source>
</evidence>
<protein>
    <submittedName>
        <fullName evidence="1">Helix-turn-helix domain-containing protein</fullName>
    </submittedName>
</protein>
<gene>
    <name evidence="1" type="ORF">OMO38_19685</name>
</gene>
<accession>A0ABT3I416</accession>
<proteinExistence type="predicted"/>
<organism evidence="1 2">
    <name type="scientific">Chryseobacterium kimseyorum</name>
    <dbReference type="NCBI Taxonomy" id="2984028"/>
    <lineage>
        <taxon>Bacteria</taxon>
        <taxon>Pseudomonadati</taxon>
        <taxon>Bacteroidota</taxon>
        <taxon>Flavobacteriia</taxon>
        <taxon>Flavobacteriales</taxon>
        <taxon>Weeksellaceae</taxon>
        <taxon>Chryseobacterium group</taxon>
        <taxon>Chryseobacterium</taxon>
    </lineage>
</organism>
<comment type="caution">
    <text evidence="1">The sequence shown here is derived from an EMBL/GenBank/DDBJ whole genome shotgun (WGS) entry which is preliminary data.</text>
</comment>
<dbReference type="EMBL" id="JAPDHW010000028">
    <property type="protein sequence ID" value="MCW3170758.1"/>
    <property type="molecule type" value="Genomic_DNA"/>
</dbReference>